<reference evidence="1 2" key="1">
    <citation type="journal article" date="2018" name="Sci. Rep.">
        <title>Genomic signatures of local adaptation to the degree of environmental predictability in rotifers.</title>
        <authorList>
            <person name="Franch-Gras L."/>
            <person name="Hahn C."/>
            <person name="Garcia-Roger E.M."/>
            <person name="Carmona M.J."/>
            <person name="Serra M."/>
            <person name="Gomez A."/>
        </authorList>
    </citation>
    <scope>NUCLEOTIDE SEQUENCE [LARGE SCALE GENOMIC DNA]</scope>
    <source>
        <strain evidence="1">HYR1</strain>
    </source>
</reference>
<evidence type="ECO:0000313" key="2">
    <source>
        <dbReference type="Proteomes" id="UP000276133"/>
    </source>
</evidence>
<comment type="caution">
    <text evidence="1">The sequence shown here is derived from an EMBL/GenBank/DDBJ whole genome shotgun (WGS) entry which is preliminary data.</text>
</comment>
<name>A0A3M7Q130_BRAPC</name>
<evidence type="ECO:0000313" key="1">
    <source>
        <dbReference type="EMBL" id="RNA04829.1"/>
    </source>
</evidence>
<accession>A0A3M7Q130</accession>
<dbReference type="EMBL" id="REGN01007950">
    <property type="protein sequence ID" value="RNA04829.1"/>
    <property type="molecule type" value="Genomic_DNA"/>
</dbReference>
<sequence>MCNCVVFGVVSVSVDFDEFSRAITSIVDKWKKSRLVVVITSGDLDAKGDRLSLTVNKDHLRSMWLFWKNTQLTELKLCNANILQVLDQMEQKRHQNMATNSPVSQSI</sequence>
<dbReference type="AlphaFoldDB" id="A0A3M7Q130"/>
<dbReference type="Proteomes" id="UP000276133">
    <property type="component" value="Unassembled WGS sequence"/>
</dbReference>
<organism evidence="1 2">
    <name type="scientific">Brachionus plicatilis</name>
    <name type="common">Marine rotifer</name>
    <name type="synonym">Brachionus muelleri</name>
    <dbReference type="NCBI Taxonomy" id="10195"/>
    <lineage>
        <taxon>Eukaryota</taxon>
        <taxon>Metazoa</taxon>
        <taxon>Spiralia</taxon>
        <taxon>Gnathifera</taxon>
        <taxon>Rotifera</taxon>
        <taxon>Eurotatoria</taxon>
        <taxon>Monogononta</taxon>
        <taxon>Pseudotrocha</taxon>
        <taxon>Ploima</taxon>
        <taxon>Brachionidae</taxon>
        <taxon>Brachionus</taxon>
    </lineage>
</organism>
<proteinExistence type="predicted"/>
<keyword evidence="2" id="KW-1185">Reference proteome</keyword>
<protein>
    <submittedName>
        <fullName evidence="1">Uncharacterized protein</fullName>
    </submittedName>
</protein>
<gene>
    <name evidence="1" type="ORF">BpHYR1_008871</name>
</gene>